<dbReference type="PANTHER" id="PTHR39201">
    <property type="entry name" value="EXPORTED PROTEIN-RELATED"/>
    <property type="match status" value="1"/>
</dbReference>
<reference evidence="2" key="1">
    <citation type="submission" date="2018-05" db="EMBL/GenBank/DDBJ databases">
        <authorList>
            <consortium name="NARMS: The National Antimicrobial Resistance Monitoring System"/>
        </authorList>
    </citation>
    <scope>NUCLEOTIDE SEQUENCE</scope>
    <source>
        <strain evidence="2">FSIS1607372</strain>
    </source>
</reference>
<name>A0A5T0PZY9_CAMJU</name>
<dbReference type="EMBL" id="AACEEA010000014">
    <property type="protein sequence ID" value="EAK1947994.1"/>
    <property type="molecule type" value="Genomic_DNA"/>
</dbReference>
<dbReference type="AlphaFoldDB" id="A0A5T0PZY9"/>
<dbReference type="SUPFAM" id="SSF52218">
    <property type="entry name" value="Flavoproteins"/>
    <property type="match status" value="1"/>
</dbReference>
<dbReference type="Gene3D" id="3.40.50.360">
    <property type="match status" value="1"/>
</dbReference>
<accession>A0A5T0PZY9</accession>
<gene>
    <name evidence="2" type="ORF">BG735_04980</name>
</gene>
<dbReference type="InterPro" id="IPR029039">
    <property type="entry name" value="Flavoprotein-like_sf"/>
</dbReference>
<keyword evidence="1" id="KW-0175">Coiled coil</keyword>
<sequence length="210" mass="24492">MNKREFLKYLLKIGILASAPSFSLAQNKRILLVYYTRTLNTHILVLFIQSILKCDILRLESAEIYPTNYDEMVTLAQKQKREKIFVKLAPYSLNLSAYTHIFIASPLWGLSLSAPIKSFLKNHDFENKFLTPIITNARWGFGNSINEIKNLTKATILQGLEYEFKLKEKTTRNLKQYNENLISQNNAFEKLDKEKIINFLQRKNYATFKA</sequence>
<evidence type="ECO:0008006" key="3">
    <source>
        <dbReference type="Google" id="ProtNLM"/>
    </source>
</evidence>
<protein>
    <recommendedName>
        <fullName evidence="3">Flavodoxin</fullName>
    </recommendedName>
</protein>
<organism evidence="2">
    <name type="scientific">Campylobacter jejuni</name>
    <dbReference type="NCBI Taxonomy" id="197"/>
    <lineage>
        <taxon>Bacteria</taxon>
        <taxon>Pseudomonadati</taxon>
        <taxon>Campylobacterota</taxon>
        <taxon>Epsilonproteobacteria</taxon>
        <taxon>Campylobacterales</taxon>
        <taxon>Campylobacteraceae</taxon>
        <taxon>Campylobacter</taxon>
    </lineage>
</organism>
<dbReference type="PANTHER" id="PTHR39201:SF1">
    <property type="entry name" value="FLAVODOXIN-LIKE DOMAIN-CONTAINING PROTEIN"/>
    <property type="match status" value="1"/>
</dbReference>
<evidence type="ECO:0000313" key="2">
    <source>
        <dbReference type="EMBL" id="EAK1947994.1"/>
    </source>
</evidence>
<proteinExistence type="predicted"/>
<feature type="coiled-coil region" evidence="1">
    <location>
        <begin position="167"/>
        <end position="194"/>
    </location>
</feature>
<comment type="caution">
    <text evidence="2">The sequence shown here is derived from an EMBL/GenBank/DDBJ whole genome shotgun (WGS) entry which is preliminary data.</text>
</comment>
<evidence type="ECO:0000256" key="1">
    <source>
        <dbReference type="SAM" id="Coils"/>
    </source>
</evidence>